<accession>A0AAJ5UTL7</accession>
<dbReference type="Proteomes" id="UP001289615">
    <property type="component" value="Unassembled WGS sequence"/>
</dbReference>
<proteinExistence type="predicted"/>
<evidence type="ECO:0000313" key="1">
    <source>
        <dbReference type="EMBL" id="MEA0978787.1"/>
    </source>
</evidence>
<name>A0AAJ5UTL7_9BACI</name>
<dbReference type="RefSeq" id="WP_274797399.1">
    <property type="nucleotide sequence ID" value="NZ_CP113527.1"/>
</dbReference>
<evidence type="ECO:0000313" key="3">
    <source>
        <dbReference type="Proteomes" id="UP001219585"/>
    </source>
</evidence>
<evidence type="ECO:0000313" key="2">
    <source>
        <dbReference type="EMBL" id="WDV09176.1"/>
    </source>
</evidence>
<dbReference type="EMBL" id="CP113527">
    <property type="protein sequence ID" value="WDV09176.1"/>
    <property type="molecule type" value="Genomic_DNA"/>
</dbReference>
<dbReference type="EMBL" id="JAXUIA010000018">
    <property type="protein sequence ID" value="MEA0978787.1"/>
    <property type="molecule type" value="Genomic_DNA"/>
</dbReference>
<keyword evidence="4" id="KW-1185">Reference proteome</keyword>
<protein>
    <submittedName>
        <fullName evidence="2">Uncharacterized protein</fullName>
    </submittedName>
</protein>
<dbReference type="Proteomes" id="UP001219585">
    <property type="component" value="Chromosome"/>
</dbReference>
<dbReference type="KEGG" id="liu:OU989_22135"/>
<sequence>MKWTSKNKKILLFFIIVIIIIAGVLDIKYEGLFYQLLPTSMQTFLSSLF</sequence>
<evidence type="ECO:0000313" key="4">
    <source>
        <dbReference type="Proteomes" id="UP001289615"/>
    </source>
</evidence>
<organism evidence="2 3">
    <name type="scientific">Lysinibacillus irui</name>
    <dbReference type="NCBI Taxonomy" id="2998077"/>
    <lineage>
        <taxon>Bacteria</taxon>
        <taxon>Bacillati</taxon>
        <taxon>Bacillota</taxon>
        <taxon>Bacilli</taxon>
        <taxon>Bacillales</taxon>
        <taxon>Bacillaceae</taxon>
        <taxon>Lysinibacillus</taxon>
    </lineage>
</organism>
<reference evidence="1 4" key="2">
    <citation type="submission" date="2023-12" db="EMBL/GenBank/DDBJ databases">
        <title>Genome comparison identifies genes involved in endophytic behavior of Lysinibacillus irui and provides insights into its role as a plant-growth promoting bacterium.</title>
        <authorList>
            <person name="Hilario S."/>
            <person name="Matos I."/>
            <person name="Goncalves M.F.M."/>
            <person name="Pardo C.A."/>
            <person name="Santos M.J."/>
        </authorList>
    </citation>
    <scope>NUCLEOTIDE SEQUENCE [LARGE SCALE GENOMIC DNA]</scope>
    <source>
        <strain evidence="1 4">B3</strain>
    </source>
</reference>
<dbReference type="AlphaFoldDB" id="A0AAJ5UTL7"/>
<gene>
    <name evidence="2" type="ORF">OU989_22135</name>
    <name evidence="1" type="ORF">U6C28_21035</name>
</gene>
<reference evidence="2" key="1">
    <citation type="submission" date="2022-11" db="EMBL/GenBank/DDBJ databases">
        <title>Lysinibacillus irui.</title>
        <authorList>
            <person name="Akintayo S.O."/>
        </authorList>
    </citation>
    <scope>NUCLEOTIDE SEQUENCE</scope>
    <source>
        <strain evidence="2">IRB4-01</strain>
    </source>
</reference>